<accession>A0AAD2AGA4</accession>
<dbReference type="Gene3D" id="3.80.10.10">
    <property type="entry name" value="Ribonuclease Inhibitor"/>
    <property type="match status" value="2"/>
</dbReference>
<dbReference type="InterPro" id="IPR027417">
    <property type="entry name" value="P-loop_NTPase"/>
</dbReference>
<dbReference type="Pfam" id="PF23247">
    <property type="entry name" value="LRR_RPS2"/>
    <property type="match status" value="1"/>
</dbReference>
<evidence type="ECO:0000259" key="10">
    <source>
        <dbReference type="Pfam" id="PF23598"/>
    </source>
</evidence>
<organism evidence="11 12">
    <name type="scientific">Fraxinus pennsylvanica</name>
    <dbReference type="NCBI Taxonomy" id="56036"/>
    <lineage>
        <taxon>Eukaryota</taxon>
        <taxon>Viridiplantae</taxon>
        <taxon>Streptophyta</taxon>
        <taxon>Embryophyta</taxon>
        <taxon>Tracheophyta</taxon>
        <taxon>Spermatophyta</taxon>
        <taxon>Magnoliopsida</taxon>
        <taxon>eudicotyledons</taxon>
        <taxon>Gunneridae</taxon>
        <taxon>Pentapetalae</taxon>
        <taxon>asterids</taxon>
        <taxon>lamiids</taxon>
        <taxon>Lamiales</taxon>
        <taxon>Oleaceae</taxon>
        <taxon>Oleeae</taxon>
        <taxon>Fraxinus</taxon>
    </lineage>
</organism>
<evidence type="ECO:0000259" key="9">
    <source>
        <dbReference type="Pfam" id="PF23559"/>
    </source>
</evidence>
<evidence type="ECO:0000256" key="4">
    <source>
        <dbReference type="ARBA" id="ARBA00022741"/>
    </source>
</evidence>
<dbReference type="GO" id="GO:0043531">
    <property type="term" value="F:ADP binding"/>
    <property type="evidence" value="ECO:0007669"/>
    <property type="project" value="InterPro"/>
</dbReference>
<dbReference type="SUPFAM" id="SSF52540">
    <property type="entry name" value="P-loop containing nucleoside triphosphate hydrolases"/>
    <property type="match status" value="1"/>
</dbReference>
<dbReference type="SUPFAM" id="SSF52058">
    <property type="entry name" value="L domain-like"/>
    <property type="match status" value="1"/>
</dbReference>
<dbReference type="InterPro" id="IPR050905">
    <property type="entry name" value="Plant_NBS-LRR"/>
</dbReference>
<evidence type="ECO:0000259" key="8">
    <source>
        <dbReference type="Pfam" id="PF23247"/>
    </source>
</evidence>
<evidence type="ECO:0000256" key="6">
    <source>
        <dbReference type="ARBA" id="ARBA00022840"/>
    </source>
</evidence>
<dbReference type="Proteomes" id="UP000834106">
    <property type="component" value="Chromosome 23"/>
</dbReference>
<protein>
    <submittedName>
        <fullName evidence="11">Uncharacterized protein</fullName>
    </submittedName>
</protein>
<evidence type="ECO:0000313" key="12">
    <source>
        <dbReference type="Proteomes" id="UP000834106"/>
    </source>
</evidence>
<dbReference type="InterPro" id="IPR055414">
    <property type="entry name" value="LRR_R13L4/SHOC2-like"/>
</dbReference>
<dbReference type="InterPro" id="IPR002182">
    <property type="entry name" value="NB-ARC"/>
</dbReference>
<proteinExistence type="inferred from homology"/>
<keyword evidence="5" id="KW-0611">Plant defense</keyword>
<dbReference type="AlphaFoldDB" id="A0AAD2AGA4"/>
<dbReference type="InterPro" id="IPR036388">
    <property type="entry name" value="WH-like_DNA-bd_sf"/>
</dbReference>
<dbReference type="Pfam" id="PF23559">
    <property type="entry name" value="WHD_DRP"/>
    <property type="match status" value="1"/>
</dbReference>
<evidence type="ECO:0000256" key="2">
    <source>
        <dbReference type="ARBA" id="ARBA00022614"/>
    </source>
</evidence>
<evidence type="ECO:0000256" key="1">
    <source>
        <dbReference type="ARBA" id="ARBA00008894"/>
    </source>
</evidence>
<feature type="domain" description="Disease resistance protein winged helix" evidence="9">
    <location>
        <begin position="492"/>
        <end position="563"/>
    </location>
</feature>
<keyword evidence="3" id="KW-0677">Repeat</keyword>
<dbReference type="Gene3D" id="1.10.8.430">
    <property type="entry name" value="Helical domain of apoptotic protease-activating factors"/>
    <property type="match status" value="1"/>
</dbReference>
<name>A0AAD2AGA4_9LAMI</name>
<dbReference type="Pfam" id="PF23598">
    <property type="entry name" value="LRR_14"/>
    <property type="match status" value="1"/>
</dbReference>
<dbReference type="Gene3D" id="1.10.10.10">
    <property type="entry name" value="Winged helix-like DNA-binding domain superfamily/Winged helix DNA-binding domain"/>
    <property type="match status" value="1"/>
</dbReference>
<keyword evidence="2" id="KW-0433">Leucine-rich repeat</keyword>
<dbReference type="EMBL" id="OU503058">
    <property type="protein sequence ID" value="CAI9787606.1"/>
    <property type="molecule type" value="Genomic_DNA"/>
</dbReference>
<dbReference type="InterPro" id="IPR058922">
    <property type="entry name" value="WHD_DRP"/>
</dbReference>
<dbReference type="InterPro" id="IPR057135">
    <property type="entry name" value="At4g27190-like_LRR"/>
</dbReference>
<keyword evidence="12" id="KW-1185">Reference proteome</keyword>
<dbReference type="InterPro" id="IPR042197">
    <property type="entry name" value="Apaf_helical"/>
</dbReference>
<reference evidence="11" key="1">
    <citation type="submission" date="2023-05" db="EMBL/GenBank/DDBJ databases">
        <authorList>
            <person name="Huff M."/>
        </authorList>
    </citation>
    <scope>NUCLEOTIDE SEQUENCE</scope>
</reference>
<dbReference type="FunFam" id="1.10.8.430:FF:000003">
    <property type="entry name" value="Probable disease resistance protein At5g66910"/>
    <property type="match status" value="1"/>
</dbReference>
<dbReference type="GO" id="GO:0005524">
    <property type="term" value="F:ATP binding"/>
    <property type="evidence" value="ECO:0007669"/>
    <property type="project" value="UniProtKB-KW"/>
</dbReference>
<evidence type="ECO:0000256" key="3">
    <source>
        <dbReference type="ARBA" id="ARBA00022737"/>
    </source>
</evidence>
<dbReference type="Pfam" id="PF00931">
    <property type="entry name" value="NB-ARC"/>
    <property type="match status" value="1"/>
</dbReference>
<dbReference type="InterPro" id="IPR032675">
    <property type="entry name" value="LRR_dom_sf"/>
</dbReference>
<evidence type="ECO:0000313" key="11">
    <source>
        <dbReference type="EMBL" id="CAI9787606.1"/>
    </source>
</evidence>
<gene>
    <name evidence="11" type="ORF">FPE_LOCUS35036</name>
</gene>
<feature type="domain" description="Disease resistance R13L4/SHOC-2-like LRR" evidence="10">
    <location>
        <begin position="635"/>
        <end position="775"/>
    </location>
</feature>
<feature type="domain" description="NB-ARC" evidence="7">
    <location>
        <begin position="245"/>
        <end position="405"/>
    </location>
</feature>
<evidence type="ECO:0000256" key="5">
    <source>
        <dbReference type="ARBA" id="ARBA00022821"/>
    </source>
</evidence>
<keyword evidence="6" id="KW-0067">ATP-binding</keyword>
<dbReference type="FunFam" id="1.10.10.10:FF:000322">
    <property type="entry name" value="Probable disease resistance protein At1g63360"/>
    <property type="match status" value="1"/>
</dbReference>
<dbReference type="Gene3D" id="3.40.50.300">
    <property type="entry name" value="P-loop containing nucleotide triphosphate hydrolases"/>
    <property type="match status" value="1"/>
</dbReference>
<keyword evidence="4" id="KW-0547">Nucleotide-binding</keyword>
<comment type="similarity">
    <text evidence="1">Belongs to the disease resistance NB-LRR family.</text>
</comment>
<feature type="domain" description="Disease resistance protein At4g27190-like leucine-rich repeats" evidence="8">
    <location>
        <begin position="885"/>
        <end position="982"/>
    </location>
</feature>
<dbReference type="PANTHER" id="PTHR33463">
    <property type="entry name" value="NB-ARC DOMAIN-CONTAINING PROTEIN-RELATED"/>
    <property type="match status" value="1"/>
</dbReference>
<dbReference type="PRINTS" id="PR00364">
    <property type="entry name" value="DISEASERSIST"/>
</dbReference>
<dbReference type="GO" id="GO:0051607">
    <property type="term" value="P:defense response to virus"/>
    <property type="evidence" value="ECO:0007669"/>
    <property type="project" value="UniProtKB-ARBA"/>
</dbReference>
<dbReference type="PANTHER" id="PTHR33463:SF209">
    <property type="entry name" value="DISEASE RESISTANCE PROTEIN RPS2-LIKE"/>
    <property type="match status" value="1"/>
</dbReference>
<dbReference type="FunFam" id="3.40.50.300:FF:001091">
    <property type="entry name" value="Probable disease resistance protein At1g61300"/>
    <property type="match status" value="1"/>
</dbReference>
<evidence type="ECO:0000259" key="7">
    <source>
        <dbReference type="Pfam" id="PF00931"/>
    </source>
</evidence>
<sequence length="1083" mass="123029">MLGSNHRVSTALFNNAAAATANLLIALTRSAWAKAQRHVSQNFAVVSSRWISNKHGGDWRSSSQWLHMRMFLKIQAMEIVGAVANLFQLFCGQCCSNDSISEQCRYLRKPQAVLQILEENLKLLAAREADVKKMLHLGKVLSGMDPTAEVNLWLENVQKMKTIMASLGKEIQDNKNCLCGCFPNYYRRMKLGNSVTKKMNEVHKLLDDNKFSDSSLVNKVPERGKTLPVTTLVGETAKSILLRTWEYVMDENIGIIGIYGMGGVGKTSIVKEINNQLLSKIALFDNVIWVTASKDSNLQKLQKGIANEIGLSFGDEDSEHKRASKLYEAFLRRGRFFLMLDDLWEAFSLEEIGIPNPTNVNGCKLLITTRSSNVCHSMETVKEIEVRVLSMEEAWDLFKQKVGEEVLTSPRIQHLAKDVVKECAGLPLAIITVGRALRKENSIRQWQTALSELRNSTANIEGVDNQVFSRLRFSYDRLKDDMTRSCFLYCALYPEDHIIEVEELIKYWLWEGLLGSFGSQMVKMRLGKIIVNELKSACMIEGVYQDGNTDEYVKMHDVIRDMVIALTRANSSFMIKAGLGLQLPPVENEWPPDLERVSLMRNDLSCLSREPKCPKLCTLLLQYNSINKEIHHSFFHHMQNLKVLDLSFTGVDSLPISLSNLASLRALLLRSCWNLSYVPTLAKLKELRVLDLSYTSIEHLPEGMDMLINLQYLDLSYTGAHEIPVLRFREYKFLESLFINGLIFSQEPNFVDALVNCSSLAVLEANFSTMQEFDKYIASGHWNMLENFRFVIGHPPYSTHMGTDSVRFFGVHIYERPSPDWLPRGILELEINDCTGITHLPVCITAAASQLQHCRINYCDEMEWIITTEWITFPNLEWLEIEGLRKLSRLCKGITPVGTLASLRILHVTACNDLKTLLPLELVQHLRNLEEITIQNCDKMMEIIAEGEENQGVTEVNNAKIDLPRLQKLKLRQQLLHSLKQIKGSRWWWQALTENHEDSLNLLYPVFKEELEIHSLGEENAENPSLEEEDTHSIHSVSSIASSYEVAESNTQLTAVQHGRAFLANINEQNQHNPSPCSGVSIM</sequence>